<protein>
    <recommendedName>
        <fullName evidence="1">diguanylate cyclase</fullName>
        <ecNumber evidence="1">2.7.7.65</ecNumber>
    </recommendedName>
</protein>
<evidence type="ECO:0000256" key="1">
    <source>
        <dbReference type="ARBA" id="ARBA00012528"/>
    </source>
</evidence>
<dbReference type="AlphaFoldDB" id="A0A510UKW1"/>
<dbReference type="SMART" id="SM00267">
    <property type="entry name" value="GGDEF"/>
    <property type="match status" value="1"/>
</dbReference>
<comment type="catalytic activity">
    <reaction evidence="2">
        <text>2 GTP = 3',3'-c-di-GMP + 2 diphosphate</text>
        <dbReference type="Rhea" id="RHEA:24898"/>
        <dbReference type="ChEBI" id="CHEBI:33019"/>
        <dbReference type="ChEBI" id="CHEBI:37565"/>
        <dbReference type="ChEBI" id="CHEBI:58805"/>
        <dbReference type="EC" id="2.7.7.65"/>
    </reaction>
</comment>
<dbReference type="InterPro" id="IPR029787">
    <property type="entry name" value="Nucleotide_cyclase"/>
</dbReference>
<dbReference type="SMART" id="SM00065">
    <property type="entry name" value="GAF"/>
    <property type="match status" value="1"/>
</dbReference>
<sequence>MIYMDVYMNSYLPHNLDTENSIIDLSKWQELADLIVDIFGADCGAIIKFTGHSFTTMLSSRNKASFLHKGTEWSSDSKSFCRTIIKTGKPLYIANAVEDEYWFDAPPVVNGPVRSYCGVPIFSPDGSIYGTICAIDTKSTRYEDALTKLLLHLSKLITSDLKIAEKAEQHRLMALTDQTTGLLNRRGLNVLSEQKFKDAKRNQDHIGVLYLDIDNLKIINDNFGHLAGDKCIKLLATILKKMVRQSDLIARIGGDEFTVLALINSENTKELDHLSMRIREVYQNEIKDNAELNMSNISIGQHLVSYDSNASLKEMLAKADSLMYQEKIDKS</sequence>
<accession>A0A510UKW1</accession>
<dbReference type="PROSITE" id="PS50887">
    <property type="entry name" value="GGDEF"/>
    <property type="match status" value="1"/>
</dbReference>
<dbReference type="Pfam" id="PF00990">
    <property type="entry name" value="GGDEF"/>
    <property type="match status" value="1"/>
</dbReference>
<dbReference type="InterPro" id="IPR029016">
    <property type="entry name" value="GAF-like_dom_sf"/>
</dbReference>
<comment type="caution">
    <text evidence="4">The sequence shown here is derived from an EMBL/GenBank/DDBJ whole genome shotgun (WGS) entry which is preliminary data.</text>
</comment>
<dbReference type="CDD" id="cd01949">
    <property type="entry name" value="GGDEF"/>
    <property type="match status" value="1"/>
</dbReference>
<dbReference type="EMBL" id="BJTZ01000027">
    <property type="protein sequence ID" value="GEK15272.1"/>
    <property type="molecule type" value="Genomic_DNA"/>
</dbReference>
<dbReference type="Gene3D" id="3.30.450.40">
    <property type="match status" value="1"/>
</dbReference>
<dbReference type="GO" id="GO:0052621">
    <property type="term" value="F:diguanylate cyclase activity"/>
    <property type="evidence" value="ECO:0007669"/>
    <property type="project" value="UniProtKB-EC"/>
</dbReference>
<dbReference type="PANTHER" id="PTHR45138">
    <property type="entry name" value="REGULATORY COMPONENTS OF SENSORY TRANSDUCTION SYSTEM"/>
    <property type="match status" value="1"/>
</dbReference>
<reference evidence="4 5" key="1">
    <citation type="submission" date="2019-07" db="EMBL/GenBank/DDBJ databases">
        <title>Whole genome shotgun sequence of Aliivibrio fischeri NBRC 101058.</title>
        <authorList>
            <person name="Hosoyama A."/>
            <person name="Uohara A."/>
            <person name="Ohji S."/>
            <person name="Ichikawa N."/>
        </authorList>
    </citation>
    <scope>NUCLEOTIDE SEQUENCE [LARGE SCALE GENOMIC DNA]</scope>
    <source>
        <strain evidence="4 5">NBRC 101058</strain>
    </source>
</reference>
<dbReference type="Proteomes" id="UP000321787">
    <property type="component" value="Unassembled WGS sequence"/>
</dbReference>
<organism evidence="4 5">
    <name type="scientific">Aliivibrio fischeri</name>
    <name type="common">Vibrio fischeri</name>
    <dbReference type="NCBI Taxonomy" id="668"/>
    <lineage>
        <taxon>Bacteria</taxon>
        <taxon>Pseudomonadati</taxon>
        <taxon>Pseudomonadota</taxon>
        <taxon>Gammaproteobacteria</taxon>
        <taxon>Vibrionales</taxon>
        <taxon>Vibrionaceae</taxon>
        <taxon>Aliivibrio</taxon>
    </lineage>
</organism>
<dbReference type="Gene3D" id="3.30.70.270">
    <property type="match status" value="1"/>
</dbReference>
<dbReference type="InterPro" id="IPR043128">
    <property type="entry name" value="Rev_trsase/Diguanyl_cyclase"/>
</dbReference>
<dbReference type="SUPFAM" id="SSF55781">
    <property type="entry name" value="GAF domain-like"/>
    <property type="match status" value="1"/>
</dbReference>
<evidence type="ECO:0000313" key="4">
    <source>
        <dbReference type="EMBL" id="GEK15272.1"/>
    </source>
</evidence>
<evidence type="ECO:0000259" key="3">
    <source>
        <dbReference type="PROSITE" id="PS50887"/>
    </source>
</evidence>
<dbReference type="Pfam" id="PF01590">
    <property type="entry name" value="GAF"/>
    <property type="match status" value="1"/>
</dbReference>
<dbReference type="InterPro" id="IPR050469">
    <property type="entry name" value="Diguanylate_Cyclase"/>
</dbReference>
<evidence type="ECO:0000313" key="5">
    <source>
        <dbReference type="Proteomes" id="UP000321787"/>
    </source>
</evidence>
<dbReference type="NCBIfam" id="TIGR00254">
    <property type="entry name" value="GGDEF"/>
    <property type="match status" value="1"/>
</dbReference>
<proteinExistence type="predicted"/>
<dbReference type="EC" id="2.7.7.65" evidence="1"/>
<feature type="domain" description="GGDEF" evidence="3">
    <location>
        <begin position="204"/>
        <end position="331"/>
    </location>
</feature>
<gene>
    <name evidence="4" type="primary">yeaP</name>
    <name evidence="4" type="ORF">AFI02nite_33080</name>
</gene>
<name>A0A510UKW1_ALIFS</name>
<dbReference type="PANTHER" id="PTHR45138:SF9">
    <property type="entry name" value="DIGUANYLATE CYCLASE DGCM-RELATED"/>
    <property type="match status" value="1"/>
</dbReference>
<dbReference type="InterPro" id="IPR000160">
    <property type="entry name" value="GGDEF_dom"/>
</dbReference>
<dbReference type="InterPro" id="IPR003018">
    <property type="entry name" value="GAF"/>
</dbReference>
<evidence type="ECO:0000256" key="2">
    <source>
        <dbReference type="ARBA" id="ARBA00034247"/>
    </source>
</evidence>
<dbReference type="SUPFAM" id="SSF55073">
    <property type="entry name" value="Nucleotide cyclase"/>
    <property type="match status" value="1"/>
</dbReference>